<dbReference type="Pfam" id="PF12654">
    <property type="entry name" value="DUF3786"/>
    <property type="match status" value="1"/>
</dbReference>
<sequence>MLSPLQLVRRTPLSNCGACGLPTCLAFAAAVLKVGKSLTDCPFINLQGLDMTEVRQSTDNLQSAQKDLQFIAFLKSELEAVDFKRLAPALGAAYQDEPPALTFAYLGRKTVISKNEITINGQPPRDHRDQILLYNYLRSGGGRAPDGEWLGLESLPNTISKVKTLSTYSEEPLAR</sequence>
<evidence type="ECO:0000256" key="4">
    <source>
        <dbReference type="ARBA" id="ARBA00023014"/>
    </source>
</evidence>
<dbReference type="Gene3D" id="1.10.15.40">
    <property type="entry name" value="Electron transport complex subunit B, putative Fe-S cluster"/>
    <property type="match status" value="1"/>
</dbReference>
<proteinExistence type="predicted"/>
<dbReference type="GO" id="GO:0046872">
    <property type="term" value="F:metal ion binding"/>
    <property type="evidence" value="ECO:0007669"/>
    <property type="project" value="UniProtKB-KW"/>
</dbReference>
<evidence type="ECO:0000256" key="3">
    <source>
        <dbReference type="ARBA" id="ARBA00023004"/>
    </source>
</evidence>
<feature type="non-terminal residue" evidence="6">
    <location>
        <position position="175"/>
    </location>
</feature>
<reference evidence="6" key="1">
    <citation type="submission" date="2018-06" db="EMBL/GenBank/DDBJ databases">
        <authorList>
            <person name="Zhirakovskaya E."/>
        </authorList>
    </citation>
    <scope>NUCLEOTIDE SEQUENCE</scope>
</reference>
<keyword evidence="3" id="KW-0408">Iron</keyword>
<dbReference type="AlphaFoldDB" id="A0A3B0VJT0"/>
<protein>
    <submittedName>
        <fullName evidence="6">Fe-S cluster</fullName>
    </submittedName>
</protein>
<evidence type="ECO:0000313" key="6">
    <source>
        <dbReference type="EMBL" id="VAW39292.1"/>
    </source>
</evidence>
<keyword evidence="4" id="KW-0411">Iron-sulfur</keyword>
<evidence type="ECO:0000256" key="2">
    <source>
        <dbReference type="ARBA" id="ARBA00022723"/>
    </source>
</evidence>
<feature type="domain" description="4Fe-4S" evidence="5">
    <location>
        <begin position="1"/>
        <end position="58"/>
    </location>
</feature>
<organism evidence="6">
    <name type="scientific">hydrothermal vent metagenome</name>
    <dbReference type="NCBI Taxonomy" id="652676"/>
    <lineage>
        <taxon>unclassified sequences</taxon>
        <taxon>metagenomes</taxon>
        <taxon>ecological metagenomes</taxon>
    </lineage>
</organism>
<gene>
    <name evidence="6" type="ORF">MNBD_DELTA03-1579</name>
</gene>
<accession>A0A3B0VJT0</accession>
<keyword evidence="2" id="KW-0479">Metal-binding</keyword>
<evidence type="ECO:0000259" key="5">
    <source>
        <dbReference type="PROSITE" id="PS51656"/>
    </source>
</evidence>
<dbReference type="InterPro" id="IPR007202">
    <property type="entry name" value="4Fe-4S_dom"/>
</dbReference>
<dbReference type="EMBL" id="UOEX01000279">
    <property type="protein sequence ID" value="VAW39292.1"/>
    <property type="molecule type" value="Genomic_DNA"/>
</dbReference>
<evidence type="ECO:0000256" key="1">
    <source>
        <dbReference type="ARBA" id="ARBA00022485"/>
    </source>
</evidence>
<keyword evidence="1" id="KW-0004">4Fe-4S</keyword>
<name>A0A3B0VJT0_9ZZZZ</name>
<dbReference type="Pfam" id="PF04060">
    <property type="entry name" value="FeS"/>
    <property type="match status" value="1"/>
</dbReference>
<dbReference type="GO" id="GO:0051539">
    <property type="term" value="F:4 iron, 4 sulfur cluster binding"/>
    <property type="evidence" value="ECO:0007669"/>
    <property type="project" value="UniProtKB-KW"/>
</dbReference>
<dbReference type="PROSITE" id="PS51656">
    <property type="entry name" value="4FE4S"/>
    <property type="match status" value="1"/>
</dbReference>
<dbReference type="InterPro" id="IPR024264">
    <property type="entry name" value="DUF3786"/>
</dbReference>